<dbReference type="EMBL" id="FWZB01000040">
    <property type="protein sequence ID" value="SME24061.1"/>
    <property type="molecule type" value="Genomic_DNA"/>
</dbReference>
<evidence type="ECO:0000256" key="3">
    <source>
        <dbReference type="ARBA" id="ARBA00022692"/>
    </source>
</evidence>
<feature type="transmembrane region" description="Helical" evidence="6">
    <location>
        <begin position="68"/>
        <end position="86"/>
    </location>
</feature>
<dbReference type="RefSeq" id="WP_088106616.1">
    <property type="nucleotide sequence ID" value="NZ_CP093424.1"/>
</dbReference>
<dbReference type="GO" id="GO:0005886">
    <property type="term" value="C:plasma membrane"/>
    <property type="evidence" value="ECO:0007669"/>
    <property type="project" value="UniProtKB-SubCell"/>
</dbReference>
<evidence type="ECO:0000313" key="7">
    <source>
        <dbReference type="EMBL" id="SME24061.1"/>
    </source>
</evidence>
<protein>
    <submittedName>
        <fullName evidence="7">Homoserine/homoserine lactone efflux protein</fullName>
    </submittedName>
</protein>
<reference evidence="8" key="1">
    <citation type="submission" date="2017-04" db="EMBL/GenBank/DDBJ databases">
        <authorList>
            <person name="Criscuolo A."/>
        </authorList>
    </citation>
    <scope>NUCLEOTIDE SEQUENCE [LARGE SCALE GENOMIC DNA]</scope>
</reference>
<feature type="transmembrane region" description="Helical" evidence="6">
    <location>
        <begin position="37"/>
        <end position="62"/>
    </location>
</feature>
<keyword evidence="5 6" id="KW-0472">Membrane</keyword>
<evidence type="ECO:0000256" key="5">
    <source>
        <dbReference type="ARBA" id="ARBA00023136"/>
    </source>
</evidence>
<accession>A0A1Y6A994</accession>
<keyword evidence="2" id="KW-1003">Cell membrane</keyword>
<feature type="transmembrane region" description="Helical" evidence="6">
    <location>
        <begin position="6"/>
        <end position="25"/>
    </location>
</feature>
<evidence type="ECO:0000256" key="2">
    <source>
        <dbReference type="ARBA" id="ARBA00022475"/>
    </source>
</evidence>
<feature type="transmembrane region" description="Helical" evidence="6">
    <location>
        <begin position="148"/>
        <end position="168"/>
    </location>
</feature>
<dbReference type="Pfam" id="PF01810">
    <property type="entry name" value="LysE"/>
    <property type="match status" value="1"/>
</dbReference>
<sequence length="212" mass="23968">MENYLLFIITAMLIIIMPGPGFALVTKNTISYGKNGGMKTVLGTISGMMIHTIMATLGLSAILMKFSMIFTLIKYVGAFYLIYLAVKSIKSAFSKKEDMLGGMDMNFKDTGTIKSFRQGFTTAILNPKTAVFFLSFLPQFIMSNQNHFFQFLLLGLTFTTLTAIWYLLYISLIRQLRTFLRKERVNRTMEGITGTVLLVFGVGLFFQKKICR</sequence>
<organism evidence="7 8">
    <name type="scientific">Bacillus pacificus</name>
    <dbReference type="NCBI Taxonomy" id="2026187"/>
    <lineage>
        <taxon>Bacteria</taxon>
        <taxon>Bacillati</taxon>
        <taxon>Bacillota</taxon>
        <taxon>Bacilli</taxon>
        <taxon>Bacillales</taxon>
        <taxon>Bacillaceae</taxon>
        <taxon>Bacillus</taxon>
        <taxon>Bacillus cereus group</taxon>
    </lineage>
</organism>
<dbReference type="AlphaFoldDB" id="A0A1Y6A994"/>
<name>A0A1Y6A994_9BACI</name>
<evidence type="ECO:0000256" key="1">
    <source>
        <dbReference type="ARBA" id="ARBA00004651"/>
    </source>
</evidence>
<dbReference type="PIRSF" id="PIRSF006324">
    <property type="entry name" value="LeuE"/>
    <property type="match status" value="1"/>
</dbReference>
<evidence type="ECO:0000256" key="4">
    <source>
        <dbReference type="ARBA" id="ARBA00022989"/>
    </source>
</evidence>
<proteinExistence type="predicted"/>
<dbReference type="PANTHER" id="PTHR30086:SF20">
    <property type="entry name" value="ARGININE EXPORTER PROTEIN ARGO-RELATED"/>
    <property type="match status" value="1"/>
</dbReference>
<keyword evidence="3 6" id="KW-0812">Transmembrane</keyword>
<dbReference type="PANTHER" id="PTHR30086">
    <property type="entry name" value="ARGININE EXPORTER PROTEIN ARGO"/>
    <property type="match status" value="1"/>
</dbReference>
<comment type="subcellular location">
    <subcellularLocation>
        <location evidence="1">Cell membrane</location>
        <topology evidence="1">Multi-pass membrane protein</topology>
    </subcellularLocation>
</comment>
<dbReference type="InterPro" id="IPR001123">
    <property type="entry name" value="LeuE-type"/>
</dbReference>
<feature type="transmembrane region" description="Helical" evidence="6">
    <location>
        <begin position="189"/>
        <end position="206"/>
    </location>
</feature>
<gene>
    <name evidence="7" type="primary">rhtB_1</name>
    <name evidence="7" type="ORF">BACERE00191_04110</name>
</gene>
<keyword evidence="4 6" id="KW-1133">Transmembrane helix</keyword>
<evidence type="ECO:0000313" key="8">
    <source>
        <dbReference type="Proteomes" id="UP000194499"/>
    </source>
</evidence>
<dbReference type="GO" id="GO:0015171">
    <property type="term" value="F:amino acid transmembrane transporter activity"/>
    <property type="evidence" value="ECO:0007669"/>
    <property type="project" value="TreeGrafter"/>
</dbReference>
<evidence type="ECO:0000256" key="6">
    <source>
        <dbReference type="SAM" id="Phobius"/>
    </source>
</evidence>
<dbReference type="Proteomes" id="UP000194499">
    <property type="component" value="Unassembled WGS sequence"/>
</dbReference>